<sequence>MGYVSWLKQEHLEGCVERMIHDAMKKADLALLPHVTKEQVTVLTEAFLTHVATATAHITDVADGRQQYVVRSYDVVHAAHAVGVKLYGYDAPDDSRLALLHRETDDVVESEPPHIADDDVIYSAPVESSDSDSSDSDTHDDNDDDTVSLGDGEFSDCEAPDTTPDHKHNEDNPYALPRRVMLRLFRDSCTLARLEAWPITRKALSAFHNLAETLLCPLVASCLQELASQPAPVPTVHTTPTVNRRAGGKKRMSGDVFPSMADASQKRKSPRLAHKSMRVHLDFLDDTKSPPSKKRTSKLQTRTPPPSHLVRRPAAARA</sequence>
<evidence type="ECO:0000313" key="7">
    <source>
        <dbReference type="Proteomes" id="UP000266239"/>
    </source>
</evidence>
<organism evidence="2 6">
    <name type="scientific">Aphanomyces astaci</name>
    <name type="common">Crayfish plague agent</name>
    <dbReference type="NCBI Taxonomy" id="112090"/>
    <lineage>
        <taxon>Eukaryota</taxon>
        <taxon>Sar</taxon>
        <taxon>Stramenopiles</taxon>
        <taxon>Oomycota</taxon>
        <taxon>Saprolegniomycetes</taxon>
        <taxon>Saprolegniales</taxon>
        <taxon>Verrucalvaceae</taxon>
        <taxon>Aphanomyces</taxon>
    </lineage>
</organism>
<feature type="compositionally biased region" description="Basic residues" evidence="1">
    <location>
        <begin position="266"/>
        <end position="278"/>
    </location>
</feature>
<protein>
    <submittedName>
        <fullName evidence="2">Uncharacterized protein</fullName>
    </submittedName>
</protein>
<name>A0A397AH61_APHAT</name>
<comment type="caution">
    <text evidence="2">The sequence shown here is derived from an EMBL/GenBank/DDBJ whole genome shotgun (WGS) entry which is preliminary data.</text>
</comment>
<dbReference type="EMBL" id="QUTA01004109">
    <property type="protein sequence ID" value="RHY21050.1"/>
    <property type="molecule type" value="Genomic_DNA"/>
</dbReference>
<feature type="region of interest" description="Disordered" evidence="1">
    <location>
        <begin position="105"/>
        <end position="173"/>
    </location>
</feature>
<evidence type="ECO:0000313" key="3">
    <source>
        <dbReference type="EMBL" id="RHY21050.1"/>
    </source>
</evidence>
<dbReference type="Proteomes" id="UP000286510">
    <property type="component" value="Unassembled WGS sequence"/>
</dbReference>
<dbReference type="AlphaFoldDB" id="A0A397AH61"/>
<feature type="region of interest" description="Disordered" evidence="1">
    <location>
        <begin position="231"/>
        <end position="318"/>
    </location>
</feature>
<feature type="compositionally biased region" description="Basic and acidic residues" evidence="1">
    <location>
        <begin position="105"/>
        <end position="117"/>
    </location>
</feature>
<evidence type="ECO:0000256" key="1">
    <source>
        <dbReference type="SAM" id="MobiDB-lite"/>
    </source>
</evidence>
<dbReference type="Proteomes" id="UP000266239">
    <property type="component" value="Unassembled WGS sequence"/>
</dbReference>
<evidence type="ECO:0000313" key="9">
    <source>
        <dbReference type="Proteomes" id="UP000286510"/>
    </source>
</evidence>
<dbReference type="EMBL" id="QUTB01003056">
    <property type="protein sequence ID" value="RHY69875.1"/>
    <property type="molecule type" value="Genomic_DNA"/>
</dbReference>
<dbReference type="EMBL" id="QUSZ01006035">
    <property type="protein sequence ID" value="RHY07203.1"/>
    <property type="molecule type" value="Genomic_DNA"/>
</dbReference>
<evidence type="ECO:0000313" key="4">
    <source>
        <dbReference type="EMBL" id="RHY69875.1"/>
    </source>
</evidence>
<evidence type="ECO:0000313" key="6">
    <source>
        <dbReference type="Proteomes" id="UP000265427"/>
    </source>
</evidence>
<feature type="compositionally biased region" description="Acidic residues" evidence="1">
    <location>
        <begin position="129"/>
        <end position="146"/>
    </location>
</feature>
<dbReference type="EMBL" id="QUTF01019189">
    <property type="protein sequence ID" value="RHZ00186.1"/>
    <property type="molecule type" value="Genomic_DNA"/>
</dbReference>
<reference evidence="6 7" key="1">
    <citation type="submission" date="2018-08" db="EMBL/GenBank/DDBJ databases">
        <title>Aphanomyces genome sequencing and annotation.</title>
        <authorList>
            <person name="Minardi D."/>
            <person name="Oidtmann B."/>
            <person name="Van Der Giezen M."/>
            <person name="Studholme D.J."/>
        </authorList>
    </citation>
    <scope>NUCLEOTIDE SEQUENCE [LARGE SCALE GENOMIC DNA]</scope>
    <source>
        <strain evidence="5 9">FDL457</strain>
        <strain evidence="2 6">Kv</strain>
        <strain evidence="4 8">Si</strain>
        <strain evidence="3 7">Yx</strain>
    </source>
</reference>
<gene>
    <name evidence="3" type="ORF">DYB25_006019</name>
    <name evidence="5" type="ORF">DYB26_011614</name>
    <name evidence="4" type="ORF">DYB34_013898</name>
    <name evidence="2" type="ORF">DYB36_004699</name>
</gene>
<feature type="compositionally biased region" description="Basic and acidic residues" evidence="1">
    <location>
        <begin position="279"/>
        <end position="288"/>
    </location>
</feature>
<accession>A0A397AH61</accession>
<proteinExistence type="predicted"/>
<dbReference type="Proteomes" id="UP000265427">
    <property type="component" value="Unassembled WGS sequence"/>
</dbReference>
<evidence type="ECO:0000313" key="5">
    <source>
        <dbReference type="EMBL" id="RHZ00186.1"/>
    </source>
</evidence>
<dbReference type="Proteomes" id="UP000283543">
    <property type="component" value="Unassembled WGS sequence"/>
</dbReference>
<evidence type="ECO:0000313" key="8">
    <source>
        <dbReference type="Proteomes" id="UP000283543"/>
    </source>
</evidence>
<evidence type="ECO:0000313" key="2">
    <source>
        <dbReference type="EMBL" id="RHY07203.1"/>
    </source>
</evidence>